<reference evidence="1 2" key="1">
    <citation type="journal article" date="2025" name="Microbiol. Resour. Announc.">
        <title>Draft genome sequences for Neonectria magnoliae and Neonectria punicea, canker pathogens of Liriodendron tulipifera and Acer saccharum in West Virginia.</title>
        <authorList>
            <person name="Petronek H.M."/>
            <person name="Kasson M.T."/>
            <person name="Metheny A.M."/>
            <person name="Stauder C.M."/>
            <person name="Lovett B."/>
            <person name="Lynch S.C."/>
            <person name="Garnas J.R."/>
            <person name="Kasson L.R."/>
            <person name="Stajich J.E."/>
        </authorList>
    </citation>
    <scope>NUCLEOTIDE SEQUENCE [LARGE SCALE GENOMIC DNA]</scope>
    <source>
        <strain evidence="1 2">NRRL 64651</strain>
    </source>
</reference>
<dbReference type="EMBL" id="JAZAVK010000026">
    <property type="protein sequence ID" value="KAK7429714.1"/>
    <property type="molecule type" value="Genomic_DNA"/>
</dbReference>
<evidence type="ECO:0000313" key="2">
    <source>
        <dbReference type="Proteomes" id="UP001498421"/>
    </source>
</evidence>
<organism evidence="1 2">
    <name type="scientific">Neonectria magnoliae</name>
    <dbReference type="NCBI Taxonomy" id="2732573"/>
    <lineage>
        <taxon>Eukaryota</taxon>
        <taxon>Fungi</taxon>
        <taxon>Dikarya</taxon>
        <taxon>Ascomycota</taxon>
        <taxon>Pezizomycotina</taxon>
        <taxon>Sordariomycetes</taxon>
        <taxon>Hypocreomycetidae</taxon>
        <taxon>Hypocreales</taxon>
        <taxon>Nectriaceae</taxon>
        <taxon>Neonectria</taxon>
    </lineage>
</organism>
<dbReference type="Proteomes" id="UP001498421">
    <property type="component" value="Unassembled WGS sequence"/>
</dbReference>
<accession>A0ABR1I7Z7</accession>
<sequence>MATLYIYSDAEQTEQDCAKYLKMVVDGCDFLLDVNPANCKGGGLTTVGDATYRVSPGSLRAGAENGKQAGCDSTYKGLFNEYWVWGHGWASSDCGASLKNEIKGYSPFHGVKRRL</sequence>
<name>A0ABR1I7Z7_9HYPO</name>
<keyword evidence="2" id="KW-1185">Reference proteome</keyword>
<evidence type="ECO:0000313" key="1">
    <source>
        <dbReference type="EMBL" id="KAK7429714.1"/>
    </source>
</evidence>
<protein>
    <submittedName>
        <fullName evidence="1">Uncharacterized protein</fullName>
    </submittedName>
</protein>
<proteinExistence type="predicted"/>
<comment type="caution">
    <text evidence="1">The sequence shown here is derived from an EMBL/GenBank/DDBJ whole genome shotgun (WGS) entry which is preliminary data.</text>
</comment>
<gene>
    <name evidence="1" type="ORF">QQZ08_003740</name>
</gene>